<dbReference type="InterPro" id="IPR051815">
    <property type="entry name" value="Molybdate_resp_trans_reg"/>
</dbReference>
<dbReference type="PANTHER" id="PTHR30432:SF1">
    <property type="entry name" value="DNA-BINDING TRANSCRIPTIONAL DUAL REGULATOR MODE"/>
    <property type="match status" value="1"/>
</dbReference>
<protein>
    <submittedName>
        <fullName evidence="4">TOBE domain-containing protein</fullName>
    </submittedName>
</protein>
<proteinExistence type="predicted"/>
<dbReference type="InterPro" id="IPR004606">
    <property type="entry name" value="Mop_domain"/>
</dbReference>
<keyword evidence="1 2" id="KW-0500">Molybdenum</keyword>
<dbReference type="NCBIfam" id="TIGR00638">
    <property type="entry name" value="Mop"/>
    <property type="match status" value="2"/>
</dbReference>
<evidence type="ECO:0000313" key="4">
    <source>
        <dbReference type="EMBL" id="MBC5639873.1"/>
    </source>
</evidence>
<reference evidence="4" key="1">
    <citation type="submission" date="2020-08" db="EMBL/GenBank/DDBJ databases">
        <title>Genome public.</title>
        <authorList>
            <person name="Liu C."/>
            <person name="Sun Q."/>
        </authorList>
    </citation>
    <scope>NUCLEOTIDE SEQUENCE</scope>
    <source>
        <strain evidence="4">NSJ-42</strain>
    </source>
</reference>
<evidence type="ECO:0000313" key="5">
    <source>
        <dbReference type="Proteomes" id="UP000662088"/>
    </source>
</evidence>
<dbReference type="InterPro" id="IPR008995">
    <property type="entry name" value="Mo/tungstate-bd_C_term_dom"/>
</dbReference>
<dbReference type="EMBL" id="JACOOQ010000006">
    <property type="protein sequence ID" value="MBC5639873.1"/>
    <property type="molecule type" value="Genomic_DNA"/>
</dbReference>
<evidence type="ECO:0000256" key="2">
    <source>
        <dbReference type="PROSITE-ProRule" id="PRU01213"/>
    </source>
</evidence>
<evidence type="ECO:0000256" key="1">
    <source>
        <dbReference type="ARBA" id="ARBA00022505"/>
    </source>
</evidence>
<feature type="domain" description="Mop" evidence="3">
    <location>
        <begin position="2"/>
        <end position="68"/>
    </location>
</feature>
<feature type="domain" description="Mop" evidence="3">
    <location>
        <begin position="72"/>
        <end position="138"/>
    </location>
</feature>
<dbReference type="PROSITE" id="PS51866">
    <property type="entry name" value="MOP"/>
    <property type="match status" value="2"/>
</dbReference>
<dbReference type="PANTHER" id="PTHR30432">
    <property type="entry name" value="TRANSCRIPTIONAL REGULATOR MODE"/>
    <property type="match status" value="1"/>
</dbReference>
<evidence type="ECO:0000259" key="3">
    <source>
        <dbReference type="PROSITE" id="PS51866"/>
    </source>
</evidence>
<dbReference type="InterPro" id="IPR005116">
    <property type="entry name" value="Transp-assoc_OB_typ1"/>
</dbReference>
<gene>
    <name evidence="4" type="ORF">H8R92_05405</name>
</gene>
<dbReference type="Pfam" id="PF03459">
    <property type="entry name" value="TOBE"/>
    <property type="match status" value="2"/>
</dbReference>
<dbReference type="AlphaFoldDB" id="A0A8I0AD67"/>
<name>A0A8I0AD67_9CLOT</name>
<sequence>MKLSARNKFIGKVTDVTRGAVNGIVKVELSNGQHLTSSITLESIDDLDITVGKEVTAVIKATSVLIGRGHLTLSARNKLSGTIIEINRGAVNAIVKVELPSKVVITSSISLEAVDELDLTVGTEATAIIKATDVLLMA</sequence>
<dbReference type="Gene3D" id="2.40.50.100">
    <property type="match status" value="2"/>
</dbReference>
<accession>A0A8I0AD67</accession>
<organism evidence="4 5">
    <name type="scientific">Clostridium lentum</name>
    <dbReference type="NCBI Taxonomy" id="2763037"/>
    <lineage>
        <taxon>Bacteria</taxon>
        <taxon>Bacillati</taxon>
        <taxon>Bacillota</taxon>
        <taxon>Clostridia</taxon>
        <taxon>Eubacteriales</taxon>
        <taxon>Clostridiaceae</taxon>
        <taxon>Clostridium</taxon>
    </lineage>
</organism>
<comment type="caution">
    <text evidence="4">The sequence shown here is derived from an EMBL/GenBank/DDBJ whole genome shotgun (WGS) entry which is preliminary data.</text>
</comment>
<dbReference type="SUPFAM" id="SSF50331">
    <property type="entry name" value="MOP-like"/>
    <property type="match status" value="2"/>
</dbReference>
<dbReference type="GO" id="GO:0015689">
    <property type="term" value="P:molybdate ion transport"/>
    <property type="evidence" value="ECO:0007669"/>
    <property type="project" value="InterPro"/>
</dbReference>
<keyword evidence="5" id="KW-1185">Reference proteome</keyword>
<dbReference type="Proteomes" id="UP000662088">
    <property type="component" value="Unassembled WGS sequence"/>
</dbReference>